<dbReference type="STRING" id="44742.AXF13_02455"/>
<dbReference type="Gene3D" id="3.20.20.70">
    <property type="entry name" value="Aldolase class I"/>
    <property type="match status" value="1"/>
</dbReference>
<keyword evidence="6 10" id="KW-0479">Metal-binding</keyword>
<feature type="binding site" evidence="10">
    <location>
        <position position="113"/>
    </location>
    <ligand>
        <name>[4Fe-4S] cluster</name>
        <dbReference type="ChEBI" id="CHEBI:49883"/>
        <note>4Fe-4S-S-AdoMet</note>
    </ligand>
</feature>
<dbReference type="Pfam" id="PF04055">
    <property type="entry name" value="Radical_SAM"/>
    <property type="match status" value="1"/>
</dbReference>
<feature type="binding site" evidence="10">
    <location>
        <position position="110"/>
    </location>
    <ligand>
        <name>[4Fe-4S] cluster</name>
        <dbReference type="ChEBI" id="CHEBI:49883"/>
        <note>4Fe-4S-S-AdoMet</note>
    </ligand>
</feature>
<dbReference type="SFLD" id="SFLDS00029">
    <property type="entry name" value="Radical_SAM"/>
    <property type="match status" value="1"/>
</dbReference>
<dbReference type="KEGG" id="dfi:AXF13_02455"/>
<dbReference type="SFLD" id="SFLDG01070">
    <property type="entry name" value="PLP-dependent"/>
    <property type="match status" value="1"/>
</dbReference>
<dbReference type="PIRSF" id="PIRSF004911">
    <property type="entry name" value="DUF160"/>
    <property type="match status" value="1"/>
</dbReference>
<proteinExistence type="inferred from homology"/>
<evidence type="ECO:0000256" key="4">
    <source>
        <dbReference type="ARBA" id="ARBA00022485"/>
    </source>
</evidence>
<comment type="cofactor">
    <cofactor evidence="2">
        <name>[4Fe-4S] cluster</name>
        <dbReference type="ChEBI" id="CHEBI:49883"/>
    </cofactor>
</comment>
<dbReference type="Proteomes" id="UP000069241">
    <property type="component" value="Chromosome"/>
</dbReference>
<protein>
    <submittedName>
        <fullName evidence="12">Lysine 2,3-aminomutase</fullName>
    </submittedName>
</protein>
<dbReference type="AlphaFoldDB" id="A0A109W3P8"/>
<dbReference type="GO" id="GO:0046872">
    <property type="term" value="F:metal ion binding"/>
    <property type="evidence" value="ECO:0007669"/>
    <property type="project" value="UniProtKB-KW"/>
</dbReference>
<dbReference type="InterPro" id="IPR013785">
    <property type="entry name" value="Aldolase_TIM"/>
</dbReference>
<reference evidence="13" key="1">
    <citation type="submission" date="2016-02" db="EMBL/GenBank/DDBJ databases">
        <authorList>
            <person name="Holder M.E."/>
            <person name="Ajami N.J."/>
            <person name="Petrosino J.F."/>
        </authorList>
    </citation>
    <scope>NUCLEOTIDE SEQUENCE [LARGE SCALE GENOMIC DNA]</scope>
    <source>
        <strain evidence="13">CCUG 45958</strain>
    </source>
</reference>
<evidence type="ECO:0000256" key="10">
    <source>
        <dbReference type="PIRSR" id="PIRSR004911-1"/>
    </source>
</evidence>
<evidence type="ECO:0000256" key="6">
    <source>
        <dbReference type="ARBA" id="ARBA00022723"/>
    </source>
</evidence>
<accession>A0A109W3P8</accession>
<keyword evidence="9 10" id="KW-0411">Iron-sulfur</keyword>
<dbReference type="InterPro" id="IPR058240">
    <property type="entry name" value="rSAM_sf"/>
</dbReference>
<organism evidence="12 13">
    <name type="scientific">Desulfovibrio fairfieldensis</name>
    <dbReference type="NCBI Taxonomy" id="44742"/>
    <lineage>
        <taxon>Bacteria</taxon>
        <taxon>Pseudomonadati</taxon>
        <taxon>Thermodesulfobacteriota</taxon>
        <taxon>Desulfovibrionia</taxon>
        <taxon>Desulfovibrionales</taxon>
        <taxon>Desulfovibrionaceae</taxon>
        <taxon>Desulfovibrio</taxon>
    </lineage>
</organism>
<dbReference type="PANTHER" id="PTHR30538">
    <property type="entry name" value="LYSINE 2,3-AMINOMUTASE-RELATED"/>
    <property type="match status" value="1"/>
</dbReference>
<evidence type="ECO:0000256" key="2">
    <source>
        <dbReference type="ARBA" id="ARBA00001966"/>
    </source>
</evidence>
<gene>
    <name evidence="12" type="ORF">AXF13_02455</name>
</gene>
<dbReference type="InterPro" id="IPR003739">
    <property type="entry name" value="Lys_aminomutase/Glu_NH3_mut"/>
</dbReference>
<dbReference type="PROSITE" id="PS51918">
    <property type="entry name" value="RADICAL_SAM"/>
    <property type="match status" value="1"/>
</dbReference>
<evidence type="ECO:0000313" key="13">
    <source>
        <dbReference type="Proteomes" id="UP000069241"/>
    </source>
</evidence>
<evidence type="ECO:0000256" key="8">
    <source>
        <dbReference type="ARBA" id="ARBA00023004"/>
    </source>
</evidence>
<evidence type="ECO:0000256" key="7">
    <source>
        <dbReference type="ARBA" id="ARBA00022898"/>
    </source>
</evidence>
<dbReference type="EMBL" id="CP014229">
    <property type="protein sequence ID" value="AMD89060.1"/>
    <property type="molecule type" value="Genomic_DNA"/>
</dbReference>
<keyword evidence="4 10" id="KW-0004">4Fe-4S</keyword>
<evidence type="ECO:0000256" key="9">
    <source>
        <dbReference type="ARBA" id="ARBA00023014"/>
    </source>
</evidence>
<comment type="cofactor">
    <cofactor evidence="1">
        <name>pyridoxal 5'-phosphate</name>
        <dbReference type="ChEBI" id="CHEBI:597326"/>
    </cofactor>
</comment>
<sequence length="383" mass="43742">MPWQNMLNENMTTAEQLQKHIFFREEHLEQLQRISKRFPFSIPPYYLSLIDPSDPHDPIRKMCVPALDELDPGGRLDTSGEASNTVLTGLQHKYRQTALVLSTNACAMYCRHCFRKRLVGLEGRETQPRRDKILAYIRKHHEISNVLLSGGDALLNPTPVLHEYLEELSGMEHLDVVRICSRTPVVLPMRIYMDQKLLDLFKEYGAQKHLCLVTQFNHPRELSPQAQRALDALQECGVMVRNQTVLLHGVNDHGPTLGKLLKELVRRGVVPYYVFQCRPVTGVKNNFQVPISQAYAIVEEAKQMQNGLGKTFRYVLSHETGKIEILGPVGNGRWLFKYHQAKTQEDQGRLFSVTLRPGQRWLGGKDVREIPWEDAEDSVGASA</sequence>
<comment type="similarity">
    <text evidence="3">Belongs to the radical SAM superfamily. KamA family.</text>
</comment>
<evidence type="ECO:0000256" key="3">
    <source>
        <dbReference type="ARBA" id="ARBA00008703"/>
    </source>
</evidence>
<keyword evidence="7" id="KW-0663">Pyridoxal phosphate</keyword>
<evidence type="ECO:0000259" key="11">
    <source>
        <dbReference type="PROSITE" id="PS51918"/>
    </source>
</evidence>
<dbReference type="RefSeq" id="WP_062251516.1">
    <property type="nucleotide sequence ID" value="NZ_CP014229.1"/>
</dbReference>
<keyword evidence="8" id="KW-0408">Iron</keyword>
<dbReference type="CDD" id="cd01335">
    <property type="entry name" value="Radical_SAM"/>
    <property type="match status" value="1"/>
</dbReference>
<dbReference type="GO" id="GO:0003824">
    <property type="term" value="F:catalytic activity"/>
    <property type="evidence" value="ECO:0007669"/>
    <property type="project" value="InterPro"/>
</dbReference>
<keyword evidence="5" id="KW-0949">S-adenosyl-L-methionine</keyword>
<dbReference type="InterPro" id="IPR007197">
    <property type="entry name" value="rSAM"/>
</dbReference>
<name>A0A109W3P8_9BACT</name>
<dbReference type="PANTHER" id="PTHR30538:SF0">
    <property type="entry name" value="L-LYSINE 2,3-AMINOMUTASE AQ_1632-RELATED"/>
    <property type="match status" value="1"/>
</dbReference>
<keyword evidence="13" id="KW-1185">Reference proteome</keyword>
<dbReference type="SUPFAM" id="SSF102114">
    <property type="entry name" value="Radical SAM enzymes"/>
    <property type="match status" value="1"/>
</dbReference>
<dbReference type="GO" id="GO:0051539">
    <property type="term" value="F:4 iron, 4 sulfur cluster binding"/>
    <property type="evidence" value="ECO:0007669"/>
    <property type="project" value="UniProtKB-KW"/>
</dbReference>
<feature type="domain" description="Radical SAM core" evidence="11">
    <location>
        <begin position="92"/>
        <end position="313"/>
    </location>
</feature>
<evidence type="ECO:0000313" key="12">
    <source>
        <dbReference type="EMBL" id="AMD89060.1"/>
    </source>
</evidence>
<evidence type="ECO:0000256" key="1">
    <source>
        <dbReference type="ARBA" id="ARBA00001933"/>
    </source>
</evidence>
<dbReference type="NCBIfam" id="TIGR00238">
    <property type="entry name" value="KamA family radical SAM protein"/>
    <property type="match status" value="1"/>
</dbReference>
<feature type="binding site" evidence="10">
    <location>
        <position position="106"/>
    </location>
    <ligand>
        <name>[4Fe-4S] cluster</name>
        <dbReference type="ChEBI" id="CHEBI:49883"/>
        <note>4Fe-4S-S-AdoMet</note>
    </ligand>
</feature>
<evidence type="ECO:0000256" key="5">
    <source>
        <dbReference type="ARBA" id="ARBA00022691"/>
    </source>
</evidence>